<evidence type="ECO:0000256" key="1">
    <source>
        <dbReference type="ARBA" id="ARBA00013260"/>
    </source>
</evidence>
<feature type="transmembrane region" description="Helical" evidence="5">
    <location>
        <begin position="7"/>
        <end position="27"/>
    </location>
</feature>
<keyword evidence="7" id="KW-1185">Reference proteome</keyword>
<comment type="similarity">
    <text evidence="3">Belongs to the PTH2 family.</text>
</comment>
<dbReference type="FunFam" id="3.40.1490.10:FF:000001">
    <property type="entry name" value="Peptidyl-tRNA hydrolase 2"/>
    <property type="match status" value="1"/>
</dbReference>
<dbReference type="InterPro" id="IPR002833">
    <property type="entry name" value="PTH2"/>
</dbReference>
<sequence length="235" mass="25602">MDQHTQTGVLLTTAFATFIAGYAFGIFTNRGYLISPELAEERRRNLNDPVESEEEDIDEDATILDHAPNWFNGDAADRRQGLRARGPNAPAGANTFASAASAAQKAVDLNSNEECKLVLVVRTDLGMTKGKIAAQCSHATLACYKALSRNSDSKSPERRMLSRWEKYGQAKIAVQIKSQDEMMELRRKARSLGITAEIIQDAGRTQIEAGSITVLGVGPAPKSLVDQVTSHLKLL</sequence>
<reference evidence="6 7" key="1">
    <citation type="journal article" date="2015" name="Genome Announc.">
        <title>Draft Genome Sequence and Gene Annotation of the Entomopathogenic Fungus Verticillium hemipterigenum.</title>
        <authorList>
            <person name="Horn F."/>
            <person name="Habel A."/>
            <person name="Scharf D.H."/>
            <person name="Dworschak J."/>
            <person name="Brakhage A.A."/>
            <person name="Guthke R."/>
            <person name="Hertweck C."/>
            <person name="Linde J."/>
        </authorList>
    </citation>
    <scope>NUCLEOTIDE SEQUENCE [LARGE SCALE GENOMIC DNA]</scope>
</reference>
<keyword evidence="5" id="KW-1133">Transmembrane helix</keyword>
<dbReference type="SUPFAM" id="SSF102462">
    <property type="entry name" value="Peptidyl-tRNA hydrolase II"/>
    <property type="match status" value="1"/>
</dbReference>
<evidence type="ECO:0000313" key="7">
    <source>
        <dbReference type="Proteomes" id="UP000039046"/>
    </source>
</evidence>
<dbReference type="EC" id="3.1.1.29" evidence="1"/>
<protein>
    <recommendedName>
        <fullName evidence="1">peptidyl-tRNA hydrolase</fullName>
        <ecNumber evidence="1">3.1.1.29</ecNumber>
    </recommendedName>
</protein>
<proteinExistence type="inferred from homology"/>
<evidence type="ECO:0000256" key="4">
    <source>
        <dbReference type="ARBA" id="ARBA00048707"/>
    </source>
</evidence>
<keyword evidence="5" id="KW-0812">Transmembrane</keyword>
<dbReference type="Gene3D" id="3.40.1490.10">
    <property type="entry name" value="Bit1"/>
    <property type="match status" value="1"/>
</dbReference>
<dbReference type="InterPro" id="IPR023476">
    <property type="entry name" value="Pep_tRNA_hydro_II_dom_sf"/>
</dbReference>
<dbReference type="PANTHER" id="PTHR12649:SF11">
    <property type="entry name" value="PEPTIDYL-TRNA HYDROLASE 2, MITOCHONDRIAL"/>
    <property type="match status" value="1"/>
</dbReference>
<dbReference type="NCBIfam" id="NF003314">
    <property type="entry name" value="PRK04322.1"/>
    <property type="match status" value="1"/>
</dbReference>
<dbReference type="AlphaFoldDB" id="A0A0A1TS02"/>
<dbReference type="CDD" id="cd02430">
    <property type="entry name" value="PTH2"/>
    <property type="match status" value="1"/>
</dbReference>
<dbReference type="EMBL" id="CDHN01000006">
    <property type="protein sequence ID" value="CEJ94142.1"/>
    <property type="molecule type" value="Genomic_DNA"/>
</dbReference>
<evidence type="ECO:0000256" key="2">
    <source>
        <dbReference type="ARBA" id="ARBA00022801"/>
    </source>
</evidence>
<comment type="catalytic activity">
    <reaction evidence="4">
        <text>an N-acyl-L-alpha-aminoacyl-tRNA + H2O = an N-acyl-L-amino acid + a tRNA + H(+)</text>
        <dbReference type="Rhea" id="RHEA:54448"/>
        <dbReference type="Rhea" id="RHEA-COMP:10123"/>
        <dbReference type="Rhea" id="RHEA-COMP:13883"/>
        <dbReference type="ChEBI" id="CHEBI:15377"/>
        <dbReference type="ChEBI" id="CHEBI:15378"/>
        <dbReference type="ChEBI" id="CHEBI:59874"/>
        <dbReference type="ChEBI" id="CHEBI:78442"/>
        <dbReference type="ChEBI" id="CHEBI:138191"/>
        <dbReference type="EC" id="3.1.1.29"/>
    </reaction>
</comment>
<dbReference type="NCBIfam" id="TIGR00283">
    <property type="entry name" value="arch_pth2"/>
    <property type="match status" value="1"/>
</dbReference>
<keyword evidence="5" id="KW-0472">Membrane</keyword>
<dbReference type="GO" id="GO:0004045">
    <property type="term" value="F:peptidyl-tRNA hydrolase activity"/>
    <property type="evidence" value="ECO:0007669"/>
    <property type="project" value="UniProtKB-EC"/>
</dbReference>
<evidence type="ECO:0000313" key="6">
    <source>
        <dbReference type="EMBL" id="CEJ94142.1"/>
    </source>
</evidence>
<accession>A0A0A1TS02</accession>
<name>A0A0A1TS02_9HYPO</name>
<dbReference type="Pfam" id="PF01981">
    <property type="entry name" value="PTH2"/>
    <property type="match status" value="1"/>
</dbReference>
<evidence type="ECO:0000256" key="3">
    <source>
        <dbReference type="ARBA" id="ARBA00038050"/>
    </source>
</evidence>
<dbReference type="GO" id="GO:0005829">
    <property type="term" value="C:cytosol"/>
    <property type="evidence" value="ECO:0007669"/>
    <property type="project" value="TreeGrafter"/>
</dbReference>
<dbReference type="HOGENOM" id="CLU_073661_0_0_1"/>
<evidence type="ECO:0000256" key="5">
    <source>
        <dbReference type="SAM" id="Phobius"/>
    </source>
</evidence>
<dbReference type="Proteomes" id="UP000039046">
    <property type="component" value="Unassembled WGS sequence"/>
</dbReference>
<dbReference type="PANTHER" id="PTHR12649">
    <property type="entry name" value="PEPTIDYL-TRNA HYDROLASE 2"/>
    <property type="match status" value="1"/>
</dbReference>
<dbReference type="STRING" id="1531966.A0A0A1TS02"/>
<gene>
    <name evidence="6" type="ORF">VHEMI09691</name>
</gene>
<keyword evidence="2 6" id="KW-0378">Hydrolase</keyword>
<organism evidence="6 7">
    <name type="scientific">[Torrubiella] hemipterigena</name>
    <dbReference type="NCBI Taxonomy" id="1531966"/>
    <lineage>
        <taxon>Eukaryota</taxon>
        <taxon>Fungi</taxon>
        <taxon>Dikarya</taxon>
        <taxon>Ascomycota</taxon>
        <taxon>Pezizomycotina</taxon>
        <taxon>Sordariomycetes</taxon>
        <taxon>Hypocreomycetidae</taxon>
        <taxon>Hypocreales</taxon>
        <taxon>Clavicipitaceae</taxon>
        <taxon>Clavicipitaceae incertae sedis</taxon>
        <taxon>'Torrubiella' clade</taxon>
    </lineage>
</organism>